<dbReference type="Proteomes" id="UP001454036">
    <property type="component" value="Unassembled WGS sequence"/>
</dbReference>
<reference evidence="1 2" key="1">
    <citation type="submission" date="2024-01" db="EMBL/GenBank/DDBJ databases">
        <title>The complete chloroplast genome sequence of Lithospermum erythrorhizon: insights into the phylogenetic relationship among Boraginaceae species and the maternal lineages of purple gromwells.</title>
        <authorList>
            <person name="Okada T."/>
            <person name="Watanabe K."/>
        </authorList>
    </citation>
    <scope>NUCLEOTIDE SEQUENCE [LARGE SCALE GENOMIC DNA]</scope>
</reference>
<dbReference type="AlphaFoldDB" id="A0AAV3QB23"/>
<evidence type="ECO:0008006" key="3">
    <source>
        <dbReference type="Google" id="ProtNLM"/>
    </source>
</evidence>
<accession>A0AAV3QB23</accession>
<name>A0AAV3QB23_LITER</name>
<dbReference type="PANTHER" id="PTHR33223:SF10">
    <property type="entry name" value="AMINOTRANSFERASE-LIKE PLANT MOBILE DOMAIN-CONTAINING PROTEIN"/>
    <property type="match status" value="1"/>
</dbReference>
<organism evidence="1 2">
    <name type="scientific">Lithospermum erythrorhizon</name>
    <name type="common">Purple gromwell</name>
    <name type="synonym">Lithospermum officinale var. erythrorhizon</name>
    <dbReference type="NCBI Taxonomy" id="34254"/>
    <lineage>
        <taxon>Eukaryota</taxon>
        <taxon>Viridiplantae</taxon>
        <taxon>Streptophyta</taxon>
        <taxon>Embryophyta</taxon>
        <taxon>Tracheophyta</taxon>
        <taxon>Spermatophyta</taxon>
        <taxon>Magnoliopsida</taxon>
        <taxon>eudicotyledons</taxon>
        <taxon>Gunneridae</taxon>
        <taxon>Pentapetalae</taxon>
        <taxon>asterids</taxon>
        <taxon>lamiids</taxon>
        <taxon>Boraginales</taxon>
        <taxon>Boraginaceae</taxon>
        <taxon>Boraginoideae</taxon>
        <taxon>Lithospermeae</taxon>
        <taxon>Lithospermum</taxon>
    </lineage>
</organism>
<comment type="caution">
    <text evidence="1">The sequence shown here is derived from an EMBL/GenBank/DDBJ whole genome shotgun (WGS) entry which is preliminary data.</text>
</comment>
<sequence>MDAVAALQLQVDAFSARVARQERRGTNNKLAGLAPFSPNIRGSVIPAGSKLSAFTKFTRKTGPEEHISEFQSQMFFHQPDTRVYYKAFPSSLARPALKWFNRLPEGCITSFEELKIRFAMTYMGRVWQDKDEDSLMTIK</sequence>
<dbReference type="EMBL" id="BAABME010004129">
    <property type="protein sequence ID" value="GAA0161269.1"/>
    <property type="molecule type" value="Genomic_DNA"/>
</dbReference>
<protein>
    <recommendedName>
        <fullName evidence="3">Retrotransposon gag domain-containing protein</fullName>
    </recommendedName>
</protein>
<dbReference type="PANTHER" id="PTHR33223">
    <property type="entry name" value="CCHC-TYPE DOMAIN-CONTAINING PROTEIN"/>
    <property type="match status" value="1"/>
</dbReference>
<evidence type="ECO:0000313" key="2">
    <source>
        <dbReference type="Proteomes" id="UP001454036"/>
    </source>
</evidence>
<evidence type="ECO:0000313" key="1">
    <source>
        <dbReference type="EMBL" id="GAA0161269.1"/>
    </source>
</evidence>
<gene>
    <name evidence="1" type="ORF">LIER_17627</name>
</gene>
<keyword evidence="2" id="KW-1185">Reference proteome</keyword>
<proteinExistence type="predicted"/>